<reference evidence="1 2" key="1">
    <citation type="submission" date="2007-10" db="EMBL/GenBank/DDBJ databases">
        <authorList>
            <person name="Wagner-Dobler I."/>
            <person name="Ferriera S."/>
            <person name="Johnson J."/>
            <person name="Kravitz S."/>
            <person name="Beeson K."/>
            <person name="Sutton G."/>
            <person name="Rogers Y.-H."/>
            <person name="Friedman R."/>
            <person name="Frazier M."/>
            <person name="Venter J.C."/>
        </authorList>
    </citation>
    <scope>NUCLEOTIDE SEQUENCE [LARGE SCALE GENOMIC DNA]</scope>
    <source>
        <strain evidence="1 2">DFL-43</strain>
    </source>
</reference>
<organism evidence="1 2">
    <name type="scientific">Hoeflea phototrophica (strain DSM 17068 / NCIMB 14078 / DFL-43)</name>
    <dbReference type="NCBI Taxonomy" id="411684"/>
    <lineage>
        <taxon>Bacteria</taxon>
        <taxon>Pseudomonadati</taxon>
        <taxon>Pseudomonadota</taxon>
        <taxon>Alphaproteobacteria</taxon>
        <taxon>Hyphomicrobiales</taxon>
        <taxon>Rhizobiaceae</taxon>
        <taxon>Hoeflea</taxon>
    </lineage>
</organism>
<evidence type="ECO:0000313" key="1">
    <source>
        <dbReference type="EMBL" id="EDQ34620.1"/>
    </source>
</evidence>
<keyword evidence="2" id="KW-1185">Reference proteome</keyword>
<dbReference type="InterPro" id="IPR045499">
    <property type="entry name" value="DUF6492"/>
</dbReference>
<evidence type="ECO:0008006" key="3">
    <source>
        <dbReference type="Google" id="ProtNLM"/>
    </source>
</evidence>
<dbReference type="eggNOG" id="ENOG502Z99M">
    <property type="taxonomic scope" value="Bacteria"/>
</dbReference>
<accession>A9CYR5</accession>
<comment type="caution">
    <text evidence="1">The sequence shown here is derived from an EMBL/GenBank/DDBJ whole genome shotgun (WGS) entry which is preliminary data.</text>
</comment>
<reference evidence="1 2" key="2">
    <citation type="submission" date="2012-06" db="EMBL/GenBank/DDBJ databases">
        <authorList>
            <person name="Fiebig A."/>
        </authorList>
    </citation>
    <scope>NUCLEOTIDE SEQUENCE [LARGE SCALE GENOMIC DNA]</scope>
    <source>
        <strain evidence="1 2">DFL-43</strain>
    </source>
</reference>
<sequence length="310" mass="34852">MHVQFAIKSSIVKRAEVSMKTAIMTASYVADFERCALLCESMDRFMQGQCHHYLLVEDNDVKLFKTLEGAKRTVVSESELFPAWLRAFPDPFSLGRRRVWLSPFSLPLRGWHAQQLRRLAMSRLVEADALLSIDSDVVLVRPFDPADLWSDGRLRMFRADNGAHDATPGHLAWLAHAGDILGLPQRPDPAHDYISNMVAWRMDTARALLDHVEARSGKSWIRAVIASRDISECMIYGRFADEILGGAGHRPDARSLSHVLWFKETFPQTSEGLADFMSGLRPDQVAIGVQSFVGHPLSEIRRLAFSVTPV</sequence>
<dbReference type="Proteomes" id="UP000004291">
    <property type="component" value="Chromosome"/>
</dbReference>
<dbReference type="AlphaFoldDB" id="A9CYR5"/>
<name>A9CYR5_HOEPD</name>
<proteinExistence type="predicted"/>
<evidence type="ECO:0000313" key="2">
    <source>
        <dbReference type="Proteomes" id="UP000004291"/>
    </source>
</evidence>
<dbReference type="HOGENOM" id="CLU_084449_0_0_5"/>
<dbReference type="EMBL" id="ABIA03000002">
    <property type="protein sequence ID" value="EDQ34620.1"/>
    <property type="molecule type" value="Genomic_DNA"/>
</dbReference>
<protein>
    <recommendedName>
        <fullName evidence="3">Mannosyltransferase OCH1</fullName>
    </recommendedName>
</protein>
<gene>
    <name evidence="1" type="ORF">HPDFL43_00445</name>
</gene>
<dbReference type="Pfam" id="PF20102">
    <property type="entry name" value="DUF6492"/>
    <property type="match status" value="1"/>
</dbReference>
<dbReference type="STRING" id="411684.HPDFL43_00445"/>